<evidence type="ECO:0000313" key="2">
    <source>
        <dbReference type="EMBL" id="GAJ08475.1"/>
    </source>
</evidence>
<dbReference type="EMBL" id="BARW01029349">
    <property type="protein sequence ID" value="GAJ08475.1"/>
    <property type="molecule type" value="Genomic_DNA"/>
</dbReference>
<feature type="transmembrane region" description="Helical" evidence="1">
    <location>
        <begin position="41"/>
        <end position="65"/>
    </location>
</feature>
<organism evidence="2">
    <name type="scientific">marine sediment metagenome</name>
    <dbReference type="NCBI Taxonomy" id="412755"/>
    <lineage>
        <taxon>unclassified sequences</taxon>
        <taxon>metagenomes</taxon>
        <taxon>ecological metagenomes</taxon>
    </lineage>
</organism>
<protein>
    <submittedName>
        <fullName evidence="2">Uncharacterized protein</fullName>
    </submittedName>
</protein>
<gene>
    <name evidence="2" type="ORF">S12H4_47177</name>
</gene>
<feature type="non-terminal residue" evidence="2">
    <location>
        <position position="1"/>
    </location>
</feature>
<accession>X1VKD3</accession>
<keyword evidence="1" id="KW-0472">Membrane</keyword>
<proteinExistence type="predicted"/>
<keyword evidence="1" id="KW-1133">Transmembrane helix</keyword>
<keyword evidence="1" id="KW-0812">Transmembrane</keyword>
<sequence length="209" mass="24023">AIRAWAYHARVDLHQGAVGVRVFCERCAAEIPFKAYPAQPVAWGVILLVAAIVAAALALYVWAVLDQEFNVPFGTHPWAYLMVYEEHLWQGEIFVTGAARTGVYELGGDFGLSIDEIARNVGHEPRIDWIGLKPGAVWLEGRHPILYHFYQFTGFKCYYCGMLRNFGVGLYKLREGGQDPYLRWSFWVRPGTRWGTPGYEGCWKKWWWF</sequence>
<dbReference type="AlphaFoldDB" id="X1VKD3"/>
<comment type="caution">
    <text evidence="2">The sequence shown here is derived from an EMBL/GenBank/DDBJ whole genome shotgun (WGS) entry which is preliminary data.</text>
</comment>
<evidence type="ECO:0000256" key="1">
    <source>
        <dbReference type="SAM" id="Phobius"/>
    </source>
</evidence>
<reference evidence="2" key="1">
    <citation type="journal article" date="2014" name="Front. Microbiol.">
        <title>High frequency of phylogenetically diverse reductive dehalogenase-homologous genes in deep subseafloor sedimentary metagenomes.</title>
        <authorList>
            <person name="Kawai M."/>
            <person name="Futagami T."/>
            <person name="Toyoda A."/>
            <person name="Takaki Y."/>
            <person name="Nishi S."/>
            <person name="Hori S."/>
            <person name="Arai W."/>
            <person name="Tsubouchi T."/>
            <person name="Morono Y."/>
            <person name="Uchiyama I."/>
            <person name="Ito T."/>
            <person name="Fujiyama A."/>
            <person name="Inagaki F."/>
            <person name="Takami H."/>
        </authorList>
    </citation>
    <scope>NUCLEOTIDE SEQUENCE</scope>
    <source>
        <strain evidence="2">Expedition CK06-06</strain>
    </source>
</reference>
<name>X1VKD3_9ZZZZ</name>